<evidence type="ECO:0000256" key="1">
    <source>
        <dbReference type="ARBA" id="ARBA00003195"/>
    </source>
</evidence>
<reference evidence="18" key="1">
    <citation type="submission" date="2020-11" db="EMBL/GenBank/DDBJ databases">
        <authorList>
            <person name="Tran Van P."/>
        </authorList>
    </citation>
    <scope>NUCLEOTIDE SEQUENCE</scope>
</reference>
<evidence type="ECO:0000256" key="13">
    <source>
        <dbReference type="ARBA" id="ARBA00023128"/>
    </source>
</evidence>
<dbReference type="InterPro" id="IPR019173">
    <property type="entry name" value="NADH_UbQ_OxRdtase_B5_su"/>
</dbReference>
<comment type="subunit">
    <text evidence="4">Complex I is composed of 45 different subunits.</text>
</comment>
<evidence type="ECO:0000256" key="7">
    <source>
        <dbReference type="ARBA" id="ARBA00022660"/>
    </source>
</evidence>
<gene>
    <name evidence="18" type="ORF">OSB1V03_LOCUS14461</name>
</gene>
<evidence type="ECO:0000256" key="12">
    <source>
        <dbReference type="ARBA" id="ARBA00022989"/>
    </source>
</evidence>
<comment type="similarity">
    <text evidence="3">Belongs to the complex I NDUFB5 subunit family.</text>
</comment>
<dbReference type="AlphaFoldDB" id="A0A7R9L4W9"/>
<keyword evidence="8 17" id="KW-0812">Transmembrane</keyword>
<feature type="transmembrane region" description="Helical" evidence="17">
    <location>
        <begin position="15"/>
        <end position="37"/>
    </location>
</feature>
<evidence type="ECO:0000256" key="5">
    <source>
        <dbReference type="ARBA" id="ARBA00015175"/>
    </source>
</evidence>
<accession>A0A7R9L4W9</accession>
<keyword evidence="7" id="KW-0679">Respiratory chain</keyword>
<organism evidence="18">
    <name type="scientific">Medioppia subpectinata</name>
    <dbReference type="NCBI Taxonomy" id="1979941"/>
    <lineage>
        <taxon>Eukaryota</taxon>
        <taxon>Metazoa</taxon>
        <taxon>Ecdysozoa</taxon>
        <taxon>Arthropoda</taxon>
        <taxon>Chelicerata</taxon>
        <taxon>Arachnida</taxon>
        <taxon>Acari</taxon>
        <taxon>Acariformes</taxon>
        <taxon>Sarcoptiformes</taxon>
        <taxon>Oribatida</taxon>
        <taxon>Brachypylina</taxon>
        <taxon>Oppioidea</taxon>
        <taxon>Oppiidae</taxon>
        <taxon>Medioppia</taxon>
    </lineage>
</organism>
<evidence type="ECO:0000256" key="6">
    <source>
        <dbReference type="ARBA" id="ARBA00022448"/>
    </source>
</evidence>
<evidence type="ECO:0000256" key="17">
    <source>
        <dbReference type="SAM" id="Phobius"/>
    </source>
</evidence>
<keyword evidence="19" id="KW-1185">Reference proteome</keyword>
<protein>
    <recommendedName>
        <fullName evidence="5">NADH dehydrogenase [ubiquinone] 1 beta subcomplex subunit 5, mitochondrial</fullName>
    </recommendedName>
    <alternativeName>
        <fullName evidence="16">Complex I-SGDH</fullName>
    </alternativeName>
    <alternativeName>
        <fullName evidence="15">NADH-ubiquinone oxidoreductase SGDH subunit</fullName>
    </alternativeName>
</protein>
<keyword evidence="10" id="KW-0809">Transit peptide</keyword>
<dbReference type="Pfam" id="PF09781">
    <property type="entry name" value="NDUF_B5"/>
    <property type="match status" value="1"/>
</dbReference>
<evidence type="ECO:0000256" key="9">
    <source>
        <dbReference type="ARBA" id="ARBA00022792"/>
    </source>
</evidence>
<comment type="subcellular location">
    <subcellularLocation>
        <location evidence="2">Mitochondrion inner membrane</location>
        <topology evidence="2">Single-pass membrane protein</topology>
    </subcellularLocation>
</comment>
<evidence type="ECO:0000256" key="10">
    <source>
        <dbReference type="ARBA" id="ARBA00022946"/>
    </source>
</evidence>
<evidence type="ECO:0000256" key="16">
    <source>
        <dbReference type="ARBA" id="ARBA00032550"/>
    </source>
</evidence>
<dbReference type="EMBL" id="OC868486">
    <property type="protein sequence ID" value="CAD7634065.1"/>
    <property type="molecule type" value="Genomic_DNA"/>
</dbReference>
<dbReference type="GO" id="GO:0005743">
    <property type="term" value="C:mitochondrial inner membrane"/>
    <property type="evidence" value="ECO:0007669"/>
    <property type="project" value="UniProtKB-SubCell"/>
</dbReference>
<dbReference type="OrthoDB" id="9995605at2759"/>
<evidence type="ECO:0000256" key="11">
    <source>
        <dbReference type="ARBA" id="ARBA00022982"/>
    </source>
</evidence>
<comment type="function">
    <text evidence="1">Accessory subunit of the mitochondrial membrane respiratory chain NADH dehydrogenase (Complex I), that is believed not to be involved in catalysis. Complex I functions in the transfer of electrons from NADH to the respiratory chain. The immediate electron acceptor for the enzyme is believed to be ubiquinone.</text>
</comment>
<evidence type="ECO:0000256" key="4">
    <source>
        <dbReference type="ARBA" id="ARBA00011533"/>
    </source>
</evidence>
<evidence type="ECO:0000256" key="8">
    <source>
        <dbReference type="ARBA" id="ARBA00022692"/>
    </source>
</evidence>
<dbReference type="PANTHER" id="PTHR13178:SF0">
    <property type="entry name" value="NADH DEHYDROGENASE [UBIQUINONE] 1 BETA SUBCOMPLEX SUBUNIT 5, MITOCHONDRIAL"/>
    <property type="match status" value="1"/>
</dbReference>
<keyword evidence="11" id="KW-0249">Electron transport</keyword>
<evidence type="ECO:0000256" key="2">
    <source>
        <dbReference type="ARBA" id="ARBA00004434"/>
    </source>
</evidence>
<name>A0A7R9L4W9_9ACAR</name>
<keyword evidence="12 17" id="KW-1133">Transmembrane helix</keyword>
<evidence type="ECO:0000313" key="18">
    <source>
        <dbReference type="EMBL" id="CAD7634065.1"/>
    </source>
</evidence>
<evidence type="ECO:0000256" key="3">
    <source>
        <dbReference type="ARBA" id="ARBA00007152"/>
    </source>
</evidence>
<sequence>MRPSIWGWRKFKDFLHFYVMLGVIPLTILTTYANIVVGPATLTEIPEGYEPKHWEYYKNPVPRFFARYMIADKRQDYERVVCYLNEEAEKVILKDIEKRVKKFMQYRNDYKSWYYRPVDARPLRFEREEWRQHRDNIAGHDHNVSTVDEFSR</sequence>
<dbReference type="PANTHER" id="PTHR13178">
    <property type="entry name" value="NADH-UBIQUINONE OXIDOREDUCTASE SGDH SUBUNIT"/>
    <property type="match status" value="1"/>
</dbReference>
<evidence type="ECO:0000256" key="14">
    <source>
        <dbReference type="ARBA" id="ARBA00023136"/>
    </source>
</evidence>
<keyword evidence="9" id="KW-0999">Mitochondrion inner membrane</keyword>
<proteinExistence type="inferred from homology"/>
<keyword evidence="14 17" id="KW-0472">Membrane</keyword>
<keyword evidence="6" id="KW-0813">Transport</keyword>
<evidence type="ECO:0000313" key="19">
    <source>
        <dbReference type="Proteomes" id="UP000759131"/>
    </source>
</evidence>
<keyword evidence="13" id="KW-0496">Mitochondrion</keyword>
<evidence type="ECO:0000256" key="15">
    <source>
        <dbReference type="ARBA" id="ARBA00032395"/>
    </source>
</evidence>
<dbReference type="EMBL" id="CAJPIZ010013911">
    <property type="protein sequence ID" value="CAG2114495.1"/>
    <property type="molecule type" value="Genomic_DNA"/>
</dbReference>
<dbReference type="Proteomes" id="UP000759131">
    <property type="component" value="Unassembled WGS sequence"/>
</dbReference>